<sequence>MSAGGSTKVVFIALGVNLAIACVKGVAALLTGSAAMLAETVHSFVDCGNQLLLLVGMKRAAAPATKEHPLGHHRELYFWTLVVAGALFIGGGVASLHEGWEKVWHPAAMDQVRVLGHVFPGWWLNVAILGISGSMEGYGFLAAMKSLPSGKGSLWTMIRRSTDPGLFVVLFEDGAALVSLTIALVFTVLSVVTGWHVLDGVASLLIGVVLVIVAVLLTNETRSLLVGESSPEIDAFVRAQAAKLPGVVGVNEVVTETRGPGSIIVLLSLDWDDTLTAGQVEQGVSALERVTRARYPSVLRMYVEAQDKRDSAPDIAVQHP</sequence>
<evidence type="ECO:0000256" key="1">
    <source>
        <dbReference type="ARBA" id="ARBA00004141"/>
    </source>
</evidence>
<organism evidence="8 9">
    <name type="scientific">Gluconobacter oxydans DSM 3504</name>
    <dbReference type="NCBI Taxonomy" id="1288313"/>
    <lineage>
        <taxon>Bacteria</taxon>
        <taxon>Pseudomonadati</taxon>
        <taxon>Pseudomonadota</taxon>
        <taxon>Alphaproteobacteria</taxon>
        <taxon>Acetobacterales</taxon>
        <taxon>Acetobacteraceae</taxon>
        <taxon>Gluconobacter</taxon>
    </lineage>
</organism>
<keyword evidence="2" id="KW-0813">Transport</keyword>
<evidence type="ECO:0000259" key="7">
    <source>
        <dbReference type="Pfam" id="PF01545"/>
    </source>
</evidence>
<dbReference type="PANTHER" id="PTHR13414">
    <property type="entry name" value="HUEL-CATION TRANSPORTER"/>
    <property type="match status" value="1"/>
</dbReference>
<reference evidence="8 9" key="1">
    <citation type="journal article" date="2015" name="Appl. Microbiol. Biotechnol.">
        <title>The consequence of an additional NADH dehydrogenase paralog on the growth of Gluconobacter oxydans DSM3504.</title>
        <authorList>
            <person name="Kostner D."/>
            <person name="Luchterhand B."/>
            <person name="Junker A."/>
            <person name="Volland S."/>
            <person name="Daniel R."/>
            <person name="Buchs J."/>
            <person name="Liebl W."/>
            <person name="Ehrenreich A."/>
        </authorList>
    </citation>
    <scope>NUCLEOTIDE SEQUENCE [LARGE SCALE GENOMIC DNA]</scope>
    <source>
        <strain evidence="8">DSM 3504</strain>
    </source>
</reference>
<dbReference type="Proteomes" id="UP000031656">
    <property type="component" value="Chromosome"/>
</dbReference>
<feature type="transmembrane region" description="Helical" evidence="6">
    <location>
        <begin position="9"/>
        <end position="30"/>
    </location>
</feature>
<protein>
    <submittedName>
        <fullName evidence="8">Cation efflux system protein</fullName>
    </submittedName>
</protein>
<evidence type="ECO:0000256" key="2">
    <source>
        <dbReference type="ARBA" id="ARBA00022448"/>
    </source>
</evidence>
<evidence type="ECO:0000313" key="9">
    <source>
        <dbReference type="Proteomes" id="UP000031656"/>
    </source>
</evidence>
<feature type="domain" description="Cation efflux protein transmembrane" evidence="7">
    <location>
        <begin position="10"/>
        <end position="225"/>
    </location>
</feature>
<comment type="subcellular location">
    <subcellularLocation>
        <location evidence="1">Membrane</location>
        <topology evidence="1">Multi-pass membrane protein</topology>
    </subcellularLocation>
</comment>
<dbReference type="Gene3D" id="1.20.1510.10">
    <property type="entry name" value="Cation efflux protein transmembrane domain"/>
    <property type="match status" value="1"/>
</dbReference>
<dbReference type="GO" id="GO:0016020">
    <property type="term" value="C:membrane"/>
    <property type="evidence" value="ECO:0007669"/>
    <property type="project" value="UniProtKB-SubCell"/>
</dbReference>
<dbReference type="KEGG" id="goy:GLS_c03380"/>
<dbReference type="InterPro" id="IPR040177">
    <property type="entry name" value="SLC30A9"/>
</dbReference>
<dbReference type="NCBIfam" id="TIGR01297">
    <property type="entry name" value="CDF"/>
    <property type="match status" value="1"/>
</dbReference>
<evidence type="ECO:0000256" key="5">
    <source>
        <dbReference type="ARBA" id="ARBA00023136"/>
    </source>
</evidence>
<keyword evidence="5 6" id="KW-0472">Membrane</keyword>
<dbReference type="AlphaFoldDB" id="A0A067Z3V9"/>
<proteinExistence type="predicted"/>
<dbReference type="GO" id="GO:0008324">
    <property type="term" value="F:monoatomic cation transmembrane transporter activity"/>
    <property type="evidence" value="ECO:0007669"/>
    <property type="project" value="InterPro"/>
</dbReference>
<keyword evidence="4 6" id="KW-1133">Transmembrane helix</keyword>
<dbReference type="InterPro" id="IPR002524">
    <property type="entry name" value="Cation_efflux"/>
</dbReference>
<dbReference type="EMBL" id="CP004373">
    <property type="protein sequence ID" value="AHK70255.1"/>
    <property type="molecule type" value="Genomic_DNA"/>
</dbReference>
<dbReference type="Pfam" id="PF01545">
    <property type="entry name" value="Cation_efflux"/>
    <property type="match status" value="1"/>
</dbReference>
<dbReference type="InterPro" id="IPR027469">
    <property type="entry name" value="Cation_efflux_TMD_sf"/>
</dbReference>
<evidence type="ECO:0000256" key="6">
    <source>
        <dbReference type="SAM" id="Phobius"/>
    </source>
</evidence>
<name>A0A067Z3V9_GLUOY</name>
<dbReference type="HOGENOM" id="CLU_021126_0_1_5"/>
<dbReference type="GO" id="GO:0006829">
    <property type="term" value="P:zinc ion transport"/>
    <property type="evidence" value="ECO:0007669"/>
    <property type="project" value="InterPro"/>
</dbReference>
<dbReference type="SUPFAM" id="SSF161111">
    <property type="entry name" value="Cation efflux protein transmembrane domain-like"/>
    <property type="match status" value="1"/>
</dbReference>
<feature type="transmembrane region" description="Helical" evidence="6">
    <location>
        <begin position="122"/>
        <end position="144"/>
    </location>
</feature>
<feature type="transmembrane region" description="Helical" evidence="6">
    <location>
        <begin position="76"/>
        <end position="96"/>
    </location>
</feature>
<evidence type="ECO:0000256" key="3">
    <source>
        <dbReference type="ARBA" id="ARBA00022692"/>
    </source>
</evidence>
<keyword evidence="3 6" id="KW-0812">Transmembrane</keyword>
<evidence type="ECO:0000256" key="4">
    <source>
        <dbReference type="ARBA" id="ARBA00022989"/>
    </source>
</evidence>
<dbReference type="RefSeq" id="WP_041110785.1">
    <property type="nucleotide sequence ID" value="NZ_CP004373.1"/>
</dbReference>
<feature type="transmembrane region" description="Helical" evidence="6">
    <location>
        <begin position="195"/>
        <end position="217"/>
    </location>
</feature>
<accession>A0A067Z3V9</accession>
<dbReference type="GeneID" id="56904584"/>
<feature type="transmembrane region" description="Helical" evidence="6">
    <location>
        <begin position="165"/>
        <end position="189"/>
    </location>
</feature>
<gene>
    <name evidence="8" type="ORF">GLS_c03380</name>
</gene>
<dbReference type="InterPro" id="IPR058533">
    <property type="entry name" value="Cation_efflux_TM"/>
</dbReference>
<evidence type="ECO:0000313" key="8">
    <source>
        <dbReference type="EMBL" id="AHK70255.1"/>
    </source>
</evidence>
<dbReference type="PANTHER" id="PTHR13414:SF9">
    <property type="entry name" value="PROTON-COUPLED ZINC ANTIPORTER SLC30A9, MITOCHONDRIAL"/>
    <property type="match status" value="1"/>
</dbReference>